<gene>
    <name evidence="1" type="ORF">VP01_585g1</name>
</gene>
<proteinExistence type="predicted"/>
<sequence>MFQEKKIFFRWKSHESGLVFLSTLLANHLVLFQQNYTALTTSIIANPGFMTVLTGLAAALFFQSCHQHESLIPLIQNLHDIKPLSFEKVYDRLRKLGKKVQIQNHCGTKPSSTHCGVGSSRGFRARCAGRERFCRMTPTRPAPRKDNDEERIELFNRRKRSTQILLKMKEMWLTILKKLTWTITFYLVILPTII</sequence>
<dbReference type="AlphaFoldDB" id="A0A0L6UIQ9"/>
<evidence type="ECO:0000313" key="2">
    <source>
        <dbReference type="Proteomes" id="UP000037035"/>
    </source>
</evidence>
<accession>A0A0L6UIQ9</accession>
<keyword evidence="2" id="KW-1185">Reference proteome</keyword>
<reference evidence="1 2" key="1">
    <citation type="submission" date="2015-08" db="EMBL/GenBank/DDBJ databases">
        <title>Next Generation Sequencing and Analysis of the Genome of Puccinia sorghi L Schw, the Causal Agent of Maize Common Rust.</title>
        <authorList>
            <person name="Rochi L."/>
            <person name="Burguener G."/>
            <person name="Darino M."/>
            <person name="Turjanski A."/>
            <person name="Kreff E."/>
            <person name="Dieguez M.J."/>
            <person name="Sacco F."/>
        </authorList>
    </citation>
    <scope>NUCLEOTIDE SEQUENCE [LARGE SCALE GENOMIC DNA]</scope>
    <source>
        <strain evidence="1 2">RO10H11247</strain>
    </source>
</reference>
<evidence type="ECO:0000313" key="1">
    <source>
        <dbReference type="EMBL" id="KNZ48172.1"/>
    </source>
</evidence>
<dbReference type="VEuPathDB" id="FungiDB:VP01_585g1"/>
<organism evidence="1 2">
    <name type="scientific">Puccinia sorghi</name>
    <dbReference type="NCBI Taxonomy" id="27349"/>
    <lineage>
        <taxon>Eukaryota</taxon>
        <taxon>Fungi</taxon>
        <taxon>Dikarya</taxon>
        <taxon>Basidiomycota</taxon>
        <taxon>Pucciniomycotina</taxon>
        <taxon>Pucciniomycetes</taxon>
        <taxon>Pucciniales</taxon>
        <taxon>Pucciniaceae</taxon>
        <taxon>Puccinia</taxon>
    </lineage>
</organism>
<name>A0A0L6UIQ9_9BASI</name>
<dbReference type="Proteomes" id="UP000037035">
    <property type="component" value="Unassembled WGS sequence"/>
</dbReference>
<dbReference type="EMBL" id="LAVV01011118">
    <property type="protein sequence ID" value="KNZ48172.1"/>
    <property type="molecule type" value="Genomic_DNA"/>
</dbReference>
<protein>
    <submittedName>
        <fullName evidence="1">Uncharacterized protein</fullName>
    </submittedName>
</protein>
<comment type="caution">
    <text evidence="1">The sequence shown here is derived from an EMBL/GenBank/DDBJ whole genome shotgun (WGS) entry which is preliminary data.</text>
</comment>